<feature type="compositionally biased region" description="Low complexity" evidence="1">
    <location>
        <begin position="87"/>
        <end position="109"/>
    </location>
</feature>
<feature type="transmembrane region" description="Helical" evidence="2">
    <location>
        <begin position="6"/>
        <end position="28"/>
    </location>
</feature>
<accession>A0A1H1NXP1</accession>
<evidence type="ECO:0000313" key="4">
    <source>
        <dbReference type="Proteomes" id="UP000243904"/>
    </source>
</evidence>
<dbReference type="EMBL" id="LT629750">
    <property type="protein sequence ID" value="SDS03704.1"/>
    <property type="molecule type" value="Genomic_DNA"/>
</dbReference>
<organism evidence="3 4">
    <name type="scientific">Bradyrhizobium canariense</name>
    <dbReference type="NCBI Taxonomy" id="255045"/>
    <lineage>
        <taxon>Bacteria</taxon>
        <taxon>Pseudomonadati</taxon>
        <taxon>Pseudomonadota</taxon>
        <taxon>Alphaproteobacteria</taxon>
        <taxon>Hyphomicrobiales</taxon>
        <taxon>Nitrobacteraceae</taxon>
        <taxon>Bradyrhizobium</taxon>
    </lineage>
</organism>
<gene>
    <name evidence="3" type="ORF">SAMN05444158_0800</name>
</gene>
<reference evidence="4" key="1">
    <citation type="submission" date="2016-10" db="EMBL/GenBank/DDBJ databases">
        <authorList>
            <person name="Varghese N."/>
            <person name="Submissions S."/>
        </authorList>
    </citation>
    <scope>NUCLEOTIDE SEQUENCE [LARGE SCALE GENOMIC DNA]</scope>
    <source>
        <strain evidence="4">GAS369</strain>
    </source>
</reference>
<evidence type="ECO:0000256" key="2">
    <source>
        <dbReference type="SAM" id="Phobius"/>
    </source>
</evidence>
<dbReference type="RefSeq" id="WP_146686373.1">
    <property type="nucleotide sequence ID" value="NZ_LT629750.1"/>
</dbReference>
<evidence type="ECO:0000256" key="1">
    <source>
        <dbReference type="SAM" id="MobiDB-lite"/>
    </source>
</evidence>
<evidence type="ECO:0000313" key="3">
    <source>
        <dbReference type="EMBL" id="SDS03704.1"/>
    </source>
</evidence>
<dbReference type="Proteomes" id="UP000243904">
    <property type="component" value="Chromosome I"/>
</dbReference>
<proteinExistence type="predicted"/>
<protein>
    <recommendedName>
        <fullName evidence="5">Cell envelope biogenesis protein TolA</fullName>
    </recommendedName>
</protein>
<evidence type="ECO:0008006" key="5">
    <source>
        <dbReference type="Google" id="ProtNLM"/>
    </source>
</evidence>
<feature type="compositionally biased region" description="Low complexity" evidence="1">
    <location>
        <begin position="131"/>
        <end position="152"/>
    </location>
</feature>
<keyword evidence="2" id="KW-1133">Transmembrane helix</keyword>
<sequence length="288" mass="30456">MEPRQIISSGITASAIAHLSFLMLVIFFTEVHPFGSVTAESIAVDIVTPDEVTEKKPDPPPVPKQQPSDSFDLSSKAAPSSPPPDAPQDAATKPQPQKQAALTPASSVPNPAPNPAPSADRSPTPSPIPSPDQQQAAVQQQPPSASQSPAYIPAQPDLSIKYHVLLGLPQDRPGDGFDAVATRKAEIASGPIAEFRSHLKTCSRLPESVSPSDKIAIKLRVFMTTDGRLAAKPMLIEASASAKGPALMQSAINALQACEPYAMLPADKYNEWRVLDLSFTPQDFTGAS</sequence>
<name>A0A1H1NXP1_9BRAD</name>
<dbReference type="AlphaFoldDB" id="A0A1H1NXP1"/>
<keyword evidence="2" id="KW-0472">Membrane</keyword>
<feature type="region of interest" description="Disordered" evidence="1">
    <location>
        <begin position="50"/>
        <end position="152"/>
    </location>
</feature>
<keyword evidence="2" id="KW-0812">Transmembrane</keyword>
<keyword evidence="4" id="KW-1185">Reference proteome</keyword>
<dbReference type="Gene3D" id="3.30.1150.10">
    <property type="match status" value="1"/>
</dbReference>